<sequence>MSSGSYNFDAEKIAGYLRRFVENLPKVYSWTADLQGLNRLEVLSYEEIYELNQLSLYEKEVKLKFILRDKLQENFEYNPSLFNALCMWIIRDWGGIKGAKEESTIPSLIKFINSEKPAYDRLPSLSKAGMFMFPEKNIIYDSRVIYSLNWVLLSQEAGSHFFPIPGGRNSKMNAFDMNVLIRLFNAEKYKPEKRSQLKNRNYISEIDKSLYVDEKDAYFEAISLIKKVNQLLWDDERSEFPFYTEMILFSAADVEIFHDITSKLKVRIS</sequence>
<gene>
    <name evidence="1" type="ORF">GWK08_00930</name>
</gene>
<keyword evidence="2" id="KW-1185">Reference proteome</keyword>
<dbReference type="EMBL" id="JAABOO010000001">
    <property type="protein sequence ID" value="NER11991.1"/>
    <property type="molecule type" value="Genomic_DNA"/>
</dbReference>
<evidence type="ECO:0000313" key="1">
    <source>
        <dbReference type="EMBL" id="NER11991.1"/>
    </source>
</evidence>
<dbReference type="AlphaFoldDB" id="A0A6P0UFD9"/>
<reference evidence="1 2" key="1">
    <citation type="submission" date="2020-01" db="EMBL/GenBank/DDBJ databases">
        <title>Leptobacterium flavescens.</title>
        <authorList>
            <person name="Wang G."/>
        </authorList>
    </citation>
    <scope>NUCLEOTIDE SEQUENCE [LARGE SCALE GENOMIC DNA]</scope>
    <source>
        <strain evidence="1 2">KCTC 22160</strain>
    </source>
</reference>
<organism evidence="1 2">
    <name type="scientific">Leptobacterium flavescens</name>
    <dbReference type="NCBI Taxonomy" id="472055"/>
    <lineage>
        <taxon>Bacteria</taxon>
        <taxon>Pseudomonadati</taxon>
        <taxon>Bacteroidota</taxon>
        <taxon>Flavobacteriia</taxon>
        <taxon>Flavobacteriales</taxon>
        <taxon>Flavobacteriaceae</taxon>
        <taxon>Leptobacterium</taxon>
    </lineage>
</organism>
<dbReference type="RefSeq" id="WP_163605030.1">
    <property type="nucleotide sequence ID" value="NZ_JAABOO010000001.1"/>
</dbReference>
<evidence type="ECO:0000313" key="2">
    <source>
        <dbReference type="Proteomes" id="UP000468581"/>
    </source>
</evidence>
<proteinExistence type="predicted"/>
<accession>A0A6P0UFD9</accession>
<comment type="caution">
    <text evidence="1">The sequence shown here is derived from an EMBL/GenBank/DDBJ whole genome shotgun (WGS) entry which is preliminary data.</text>
</comment>
<protein>
    <submittedName>
        <fullName evidence="1">Uncharacterized protein</fullName>
    </submittedName>
</protein>
<dbReference type="Proteomes" id="UP000468581">
    <property type="component" value="Unassembled WGS sequence"/>
</dbReference>
<name>A0A6P0UFD9_9FLAO</name>